<proteinExistence type="predicted"/>
<feature type="compositionally biased region" description="Low complexity" evidence="1">
    <location>
        <begin position="169"/>
        <end position="188"/>
    </location>
</feature>
<protein>
    <recommendedName>
        <fullName evidence="4">Nitroreductase family protein</fullName>
    </recommendedName>
</protein>
<dbReference type="InterPro" id="IPR000415">
    <property type="entry name" value="Nitroreductase-like"/>
</dbReference>
<dbReference type="AlphaFoldDB" id="A0A841I032"/>
<dbReference type="Proteomes" id="UP000569951">
    <property type="component" value="Unassembled WGS sequence"/>
</dbReference>
<reference evidence="2 3" key="1">
    <citation type="submission" date="2020-08" db="EMBL/GenBank/DDBJ databases">
        <title>Genomic Encyclopedia of Type Strains, Phase IV (KMG-IV): sequencing the most valuable type-strain genomes for metagenomic binning, comparative biology and taxonomic classification.</title>
        <authorList>
            <person name="Goeker M."/>
        </authorList>
    </citation>
    <scope>NUCLEOTIDE SEQUENCE [LARGE SCALE GENOMIC DNA]</scope>
    <source>
        <strain evidence="2 3">DSM 21458</strain>
    </source>
</reference>
<dbReference type="RefSeq" id="WP_183985609.1">
    <property type="nucleotide sequence ID" value="NZ_JACHHG010000004.1"/>
</dbReference>
<evidence type="ECO:0008006" key="4">
    <source>
        <dbReference type="Google" id="ProtNLM"/>
    </source>
</evidence>
<evidence type="ECO:0000313" key="2">
    <source>
        <dbReference type="EMBL" id="MBB6097799.1"/>
    </source>
</evidence>
<organism evidence="2 3">
    <name type="scientific">Deinobacterium chartae</name>
    <dbReference type="NCBI Taxonomy" id="521158"/>
    <lineage>
        <taxon>Bacteria</taxon>
        <taxon>Thermotogati</taxon>
        <taxon>Deinococcota</taxon>
        <taxon>Deinococci</taxon>
        <taxon>Deinococcales</taxon>
        <taxon>Deinococcaceae</taxon>
        <taxon>Deinobacterium</taxon>
    </lineage>
</organism>
<gene>
    <name evidence="2" type="ORF">HNR42_001222</name>
</gene>
<name>A0A841I032_9DEIO</name>
<sequence>MDLSLFKSGFDAAILREASARDLEEVLAALVRAPSLGNAQPWRVRTWRSELELSLNLEATGIQLDPGDRASLLALGDAAENAVLAAHARGYRVHLELRAQPPLALRLRLGAPSARSGLGAQAPVRDGDPHAPRGGRNSAAATRSLAGRTQKNPHRLMADAGSTNGAWVQSSTSRRNQTSQNSRPNTAA</sequence>
<comment type="caution">
    <text evidence="2">The sequence shown here is derived from an EMBL/GenBank/DDBJ whole genome shotgun (WGS) entry which is preliminary data.</text>
</comment>
<dbReference type="SUPFAM" id="SSF55469">
    <property type="entry name" value="FMN-dependent nitroreductase-like"/>
    <property type="match status" value="1"/>
</dbReference>
<feature type="region of interest" description="Disordered" evidence="1">
    <location>
        <begin position="116"/>
        <end position="188"/>
    </location>
</feature>
<evidence type="ECO:0000256" key="1">
    <source>
        <dbReference type="SAM" id="MobiDB-lite"/>
    </source>
</evidence>
<accession>A0A841I032</accession>
<evidence type="ECO:0000313" key="3">
    <source>
        <dbReference type="Proteomes" id="UP000569951"/>
    </source>
</evidence>
<keyword evidence="3" id="KW-1185">Reference proteome</keyword>
<dbReference type="EMBL" id="JACHHG010000004">
    <property type="protein sequence ID" value="MBB6097799.1"/>
    <property type="molecule type" value="Genomic_DNA"/>
</dbReference>
<dbReference type="GO" id="GO:0016491">
    <property type="term" value="F:oxidoreductase activity"/>
    <property type="evidence" value="ECO:0007669"/>
    <property type="project" value="InterPro"/>
</dbReference>